<sequence length="285" mass="31562">MMWKLWLVTSVLAVTTSGIRGYVPELRSSLGFSSADGGREVRRSGPYIDIVLILDDSSSIAPNVFHNTLAYLVKFNGCRTYFETRIGVIVSNCAPRTEVPLGRFTMGDEGLTNAVGSIQRQGGLSRPGPTIRYMMDTSRFYDGVHPVAVVLTDGYIQGEDDHTANAAAARAAGITMYSVGVGDRVDVGALEDIAGDASRLFDDTKPCDLYRKITADFGKDFRIYGGDDSDSSSIGDVRARSESESPHNWYRRHRWEMSGLQWQQGRIQWPKPGSRQKLPRRRGQQ</sequence>
<dbReference type="GeneID" id="109466387"/>
<dbReference type="InterPro" id="IPR036465">
    <property type="entry name" value="vWFA_dom_sf"/>
</dbReference>
<dbReference type="KEGG" id="bbel:109466387"/>
<dbReference type="RefSeq" id="XP_019619658.1">
    <property type="nucleotide sequence ID" value="XM_019764099.1"/>
</dbReference>
<keyword evidence="2" id="KW-0732">Signal</keyword>
<dbReference type="PANTHER" id="PTHR24020:SF87">
    <property type="entry name" value="COLLAGEN ALPHA-1(VI) CHAIN-LIKE"/>
    <property type="match status" value="1"/>
</dbReference>
<accession>A0A6P4Y5F1</accession>
<dbReference type="Proteomes" id="UP000515135">
    <property type="component" value="Unplaced"/>
</dbReference>
<keyword evidence="4" id="KW-1185">Reference proteome</keyword>
<dbReference type="PRINTS" id="PR00453">
    <property type="entry name" value="VWFADOMAIN"/>
</dbReference>
<dbReference type="PANTHER" id="PTHR24020">
    <property type="entry name" value="COLLAGEN ALPHA"/>
    <property type="match status" value="1"/>
</dbReference>
<gene>
    <name evidence="5" type="primary">LOC109466387</name>
</gene>
<dbReference type="SMART" id="SM00327">
    <property type="entry name" value="VWA"/>
    <property type="match status" value="1"/>
</dbReference>
<feature type="chain" id="PRO_5027953316" evidence="2">
    <location>
        <begin position="22"/>
        <end position="285"/>
    </location>
</feature>
<feature type="domain" description="VWFA" evidence="3">
    <location>
        <begin position="49"/>
        <end position="241"/>
    </location>
</feature>
<evidence type="ECO:0000256" key="2">
    <source>
        <dbReference type="SAM" id="SignalP"/>
    </source>
</evidence>
<dbReference type="CDD" id="cd01450">
    <property type="entry name" value="vWFA_subfamily_ECM"/>
    <property type="match status" value="1"/>
</dbReference>
<dbReference type="Pfam" id="PF00092">
    <property type="entry name" value="VWA"/>
    <property type="match status" value="1"/>
</dbReference>
<dbReference type="AlphaFoldDB" id="A0A6P4Y5F1"/>
<dbReference type="InterPro" id="IPR002035">
    <property type="entry name" value="VWF_A"/>
</dbReference>
<organism evidence="4 5">
    <name type="scientific">Branchiostoma belcheri</name>
    <name type="common">Amphioxus</name>
    <dbReference type="NCBI Taxonomy" id="7741"/>
    <lineage>
        <taxon>Eukaryota</taxon>
        <taxon>Metazoa</taxon>
        <taxon>Chordata</taxon>
        <taxon>Cephalochordata</taxon>
        <taxon>Leptocardii</taxon>
        <taxon>Amphioxiformes</taxon>
        <taxon>Branchiostomatidae</taxon>
        <taxon>Branchiostoma</taxon>
    </lineage>
</organism>
<name>A0A6P4Y5F1_BRABE</name>
<feature type="signal peptide" evidence="2">
    <location>
        <begin position="1"/>
        <end position="21"/>
    </location>
</feature>
<evidence type="ECO:0000313" key="4">
    <source>
        <dbReference type="Proteomes" id="UP000515135"/>
    </source>
</evidence>
<dbReference type="PROSITE" id="PS50234">
    <property type="entry name" value="VWFA"/>
    <property type="match status" value="1"/>
</dbReference>
<evidence type="ECO:0000259" key="3">
    <source>
        <dbReference type="PROSITE" id="PS50234"/>
    </source>
</evidence>
<reference evidence="5" key="1">
    <citation type="submission" date="2025-08" db="UniProtKB">
        <authorList>
            <consortium name="RefSeq"/>
        </authorList>
    </citation>
    <scope>IDENTIFICATION</scope>
    <source>
        <tissue evidence="5">Gonad</tissue>
    </source>
</reference>
<dbReference type="SUPFAM" id="SSF53300">
    <property type="entry name" value="vWA-like"/>
    <property type="match status" value="1"/>
</dbReference>
<proteinExistence type="predicted"/>
<dbReference type="OrthoDB" id="199024at2759"/>
<evidence type="ECO:0000313" key="5">
    <source>
        <dbReference type="RefSeq" id="XP_019619658.1"/>
    </source>
</evidence>
<protein>
    <submittedName>
        <fullName evidence="5">Matrilin-4-like</fullName>
    </submittedName>
</protein>
<feature type="region of interest" description="Disordered" evidence="1">
    <location>
        <begin position="264"/>
        <end position="285"/>
    </location>
</feature>
<dbReference type="InterPro" id="IPR050525">
    <property type="entry name" value="ECM_Assembly_Org"/>
</dbReference>
<evidence type="ECO:0000256" key="1">
    <source>
        <dbReference type="SAM" id="MobiDB-lite"/>
    </source>
</evidence>
<dbReference type="Gene3D" id="3.40.50.410">
    <property type="entry name" value="von Willebrand factor, type A domain"/>
    <property type="match status" value="1"/>
</dbReference>